<feature type="domain" description="N-acetyltransferase" evidence="4">
    <location>
        <begin position="4"/>
        <end position="166"/>
    </location>
</feature>
<organism evidence="5 6">
    <name type="scientific">Polypedilum vanderplanki</name>
    <name type="common">Sleeping chironomid midge</name>
    <dbReference type="NCBI Taxonomy" id="319348"/>
    <lineage>
        <taxon>Eukaryota</taxon>
        <taxon>Metazoa</taxon>
        <taxon>Ecdysozoa</taxon>
        <taxon>Arthropoda</taxon>
        <taxon>Hexapoda</taxon>
        <taxon>Insecta</taxon>
        <taxon>Pterygota</taxon>
        <taxon>Neoptera</taxon>
        <taxon>Endopterygota</taxon>
        <taxon>Diptera</taxon>
        <taxon>Nematocera</taxon>
        <taxon>Chironomoidea</taxon>
        <taxon>Chironomidae</taxon>
        <taxon>Chironominae</taxon>
        <taxon>Polypedilum</taxon>
        <taxon>Polypedilum</taxon>
    </lineage>
</organism>
<dbReference type="PANTHER" id="PTHR10545">
    <property type="entry name" value="DIAMINE N-ACETYLTRANSFERASE"/>
    <property type="match status" value="1"/>
</dbReference>
<dbReference type="InterPro" id="IPR016181">
    <property type="entry name" value="Acyl_CoA_acyltransferase"/>
</dbReference>
<dbReference type="InterPro" id="IPR000182">
    <property type="entry name" value="GNAT_dom"/>
</dbReference>
<evidence type="ECO:0000256" key="3">
    <source>
        <dbReference type="ARBA" id="ARBA00023315"/>
    </source>
</evidence>
<dbReference type="Proteomes" id="UP001107558">
    <property type="component" value="Chromosome 4"/>
</dbReference>
<accession>A0A9J6BCP4</accession>
<dbReference type="PROSITE" id="PS51186">
    <property type="entry name" value="GNAT"/>
    <property type="match status" value="1"/>
</dbReference>
<dbReference type="OrthoDB" id="7305308at2759"/>
<evidence type="ECO:0000313" key="5">
    <source>
        <dbReference type="EMBL" id="KAG5667641.1"/>
    </source>
</evidence>
<dbReference type="InterPro" id="IPR051016">
    <property type="entry name" value="Diverse_Substrate_AcTransf"/>
</dbReference>
<keyword evidence="6" id="KW-1185">Reference proteome</keyword>
<dbReference type="PANTHER" id="PTHR10545:SF29">
    <property type="entry name" value="GH14572P-RELATED"/>
    <property type="match status" value="1"/>
</dbReference>
<gene>
    <name evidence="5" type="ORF">PVAND_015615</name>
</gene>
<evidence type="ECO:0000313" key="6">
    <source>
        <dbReference type="Proteomes" id="UP001107558"/>
    </source>
</evidence>
<dbReference type="AlphaFoldDB" id="A0A9J6BCP4"/>
<comment type="caution">
    <text evidence="5">The sequence shown here is derived from an EMBL/GenBank/DDBJ whole genome shotgun (WGS) entry which is preliminary data.</text>
</comment>
<keyword evidence="3" id="KW-0012">Acyltransferase</keyword>
<evidence type="ECO:0000259" key="4">
    <source>
        <dbReference type="PROSITE" id="PS51186"/>
    </source>
</evidence>
<dbReference type="Pfam" id="PF00583">
    <property type="entry name" value="Acetyltransf_1"/>
    <property type="match status" value="1"/>
</dbReference>
<comment type="similarity">
    <text evidence="1">Belongs to the acetyltransferase family.</text>
</comment>
<dbReference type="SUPFAM" id="SSF55729">
    <property type="entry name" value="Acyl-CoA N-acyltransferases (Nat)"/>
    <property type="match status" value="1"/>
</dbReference>
<dbReference type="FunFam" id="3.40.630.30:FF:000064">
    <property type="entry name" value="GNAT family acetyltransferase"/>
    <property type="match status" value="1"/>
</dbReference>
<dbReference type="EMBL" id="JADBJN010000004">
    <property type="protein sequence ID" value="KAG5667641.1"/>
    <property type="molecule type" value="Genomic_DNA"/>
</dbReference>
<dbReference type="CDD" id="cd04301">
    <property type="entry name" value="NAT_SF"/>
    <property type="match status" value="1"/>
</dbReference>
<evidence type="ECO:0000256" key="2">
    <source>
        <dbReference type="ARBA" id="ARBA00022679"/>
    </source>
</evidence>
<keyword evidence="2" id="KW-0808">Transferase</keyword>
<reference evidence="5" key="1">
    <citation type="submission" date="2021-03" db="EMBL/GenBank/DDBJ databases">
        <title>Chromosome level genome of the anhydrobiotic midge Polypedilum vanderplanki.</title>
        <authorList>
            <person name="Yoshida Y."/>
            <person name="Kikawada T."/>
            <person name="Gusev O."/>
        </authorList>
    </citation>
    <scope>NUCLEOTIDE SEQUENCE</scope>
    <source>
        <strain evidence="5">NIAS01</strain>
        <tissue evidence="5">Whole body or cell culture</tissue>
    </source>
</reference>
<evidence type="ECO:0000256" key="1">
    <source>
        <dbReference type="ARBA" id="ARBA00008694"/>
    </source>
</evidence>
<dbReference type="GO" id="GO:0008080">
    <property type="term" value="F:N-acetyltransferase activity"/>
    <property type="evidence" value="ECO:0007669"/>
    <property type="project" value="TreeGrafter"/>
</dbReference>
<proteinExistence type="inferred from homology"/>
<dbReference type="Gene3D" id="3.40.630.30">
    <property type="match status" value="1"/>
</dbReference>
<name>A0A9J6BCP4_POLVA</name>
<sequence length="171" mass="19707">MITINIRKTSADDLDDIVAMIQELANFEKMPNGPQLSASDLLRDGNFNNNNPAPLFYSFVAEVSENNQKPKVVGYSIGFFTYSTWQGKAYLMEDIYVKPEFRMNSVGKKLFIQNVKFAIDQQCSRFDFHVLDWNPAKGFYEKLGAVNLTQSEGWEFFRLDSEKMNEVVQME</sequence>
<protein>
    <recommendedName>
        <fullName evidence="4">N-acetyltransferase domain-containing protein</fullName>
    </recommendedName>
</protein>